<dbReference type="PANTHER" id="PTHR43792:SF1">
    <property type="entry name" value="N-ACETYLTRANSFERASE DOMAIN-CONTAINING PROTEIN"/>
    <property type="match status" value="1"/>
</dbReference>
<dbReference type="Pfam" id="PF13302">
    <property type="entry name" value="Acetyltransf_3"/>
    <property type="match status" value="1"/>
</dbReference>
<evidence type="ECO:0000313" key="3">
    <source>
        <dbReference type="Proteomes" id="UP000187941"/>
    </source>
</evidence>
<proteinExistence type="predicted"/>
<dbReference type="InterPro" id="IPR051531">
    <property type="entry name" value="N-acetyltransferase"/>
</dbReference>
<accession>A0A1P9WYT1</accession>
<gene>
    <name evidence="2" type="ORF">AWR27_14795</name>
</gene>
<dbReference type="AlphaFoldDB" id="A0A1P9WYT1"/>
<dbReference type="KEGG" id="smon:AWR27_14795"/>
<dbReference type="PROSITE" id="PS51186">
    <property type="entry name" value="GNAT"/>
    <property type="match status" value="1"/>
</dbReference>
<organism evidence="2 3">
    <name type="scientific">Spirosoma montaniterrae</name>
    <dbReference type="NCBI Taxonomy" id="1178516"/>
    <lineage>
        <taxon>Bacteria</taxon>
        <taxon>Pseudomonadati</taxon>
        <taxon>Bacteroidota</taxon>
        <taxon>Cytophagia</taxon>
        <taxon>Cytophagales</taxon>
        <taxon>Cytophagaceae</taxon>
        <taxon>Spirosoma</taxon>
    </lineage>
</organism>
<protein>
    <recommendedName>
        <fullName evidence="1">N-acetyltransferase domain-containing protein</fullName>
    </recommendedName>
</protein>
<evidence type="ECO:0000259" key="1">
    <source>
        <dbReference type="PROSITE" id="PS51186"/>
    </source>
</evidence>
<dbReference type="EMBL" id="CP014263">
    <property type="protein sequence ID" value="AQG80478.1"/>
    <property type="molecule type" value="Genomic_DNA"/>
</dbReference>
<name>A0A1P9WYT1_9BACT</name>
<dbReference type="Proteomes" id="UP000187941">
    <property type="component" value="Chromosome"/>
</dbReference>
<dbReference type="GO" id="GO:0016747">
    <property type="term" value="F:acyltransferase activity, transferring groups other than amino-acyl groups"/>
    <property type="evidence" value="ECO:0007669"/>
    <property type="project" value="InterPro"/>
</dbReference>
<dbReference type="PANTHER" id="PTHR43792">
    <property type="entry name" value="GNAT FAMILY, PUTATIVE (AFU_ORTHOLOGUE AFUA_3G00765)-RELATED-RELATED"/>
    <property type="match status" value="1"/>
</dbReference>
<reference evidence="2 3" key="1">
    <citation type="submission" date="2016-01" db="EMBL/GenBank/DDBJ databases">
        <authorList>
            <person name="Oliw E.H."/>
        </authorList>
    </citation>
    <scope>NUCLEOTIDE SEQUENCE [LARGE SCALE GENOMIC DNA]</scope>
    <source>
        <strain evidence="2 3">DY10</strain>
    </source>
</reference>
<evidence type="ECO:0000313" key="2">
    <source>
        <dbReference type="EMBL" id="AQG80478.1"/>
    </source>
</evidence>
<dbReference type="InterPro" id="IPR000182">
    <property type="entry name" value="GNAT_dom"/>
</dbReference>
<dbReference type="SUPFAM" id="SSF55729">
    <property type="entry name" value="Acyl-CoA N-acyltransferases (Nat)"/>
    <property type="match status" value="1"/>
</dbReference>
<feature type="domain" description="N-acetyltransferase" evidence="1">
    <location>
        <begin position="3"/>
        <end position="143"/>
    </location>
</feature>
<dbReference type="Gene3D" id="3.40.630.30">
    <property type="match status" value="1"/>
</dbReference>
<dbReference type="STRING" id="1178516.AWR27_14795"/>
<sequence length="154" mass="17377">MLAELHDLFTNPSVRRYLLDDQCVAPEWTADVIATSQQQFVESNYGLWAVQQAGYRPIIGVCGYFTFDQLQLLYALLPNYWGQGFATEAARAVIDYGFHRTNLTEIVAAADLLNTASFGVMERLGMTYQQAKGGVIYYQLPKSQPHSLWNELTV</sequence>
<dbReference type="InterPro" id="IPR016181">
    <property type="entry name" value="Acyl_CoA_acyltransferase"/>
</dbReference>
<keyword evidence="3" id="KW-1185">Reference proteome</keyword>